<comment type="caution">
    <text evidence="9">The sequence shown here is derived from an EMBL/GenBank/DDBJ whole genome shotgun (WGS) entry which is preliminary data.</text>
</comment>
<comment type="similarity">
    <text evidence="2">Belongs to the FliH family.</text>
</comment>
<keyword evidence="7" id="KW-1006">Bacterial flagellum protein export</keyword>
<evidence type="ECO:0000256" key="2">
    <source>
        <dbReference type="ARBA" id="ARBA00006602"/>
    </source>
</evidence>
<dbReference type="PANTHER" id="PTHR34982">
    <property type="entry name" value="YOP PROTEINS TRANSLOCATION PROTEIN L"/>
    <property type="match status" value="1"/>
</dbReference>
<dbReference type="AlphaFoldDB" id="A0A7C1FS50"/>
<dbReference type="GO" id="GO:0044781">
    <property type="term" value="P:bacterial-type flagellum organization"/>
    <property type="evidence" value="ECO:0007669"/>
    <property type="project" value="UniProtKB-KW"/>
</dbReference>
<evidence type="ECO:0000256" key="7">
    <source>
        <dbReference type="ARBA" id="ARBA00023225"/>
    </source>
</evidence>
<dbReference type="InterPro" id="IPR018035">
    <property type="entry name" value="Flagellar_FliH/T3SS_HrpE"/>
</dbReference>
<evidence type="ECO:0000313" key="9">
    <source>
        <dbReference type="EMBL" id="HEF66168.1"/>
    </source>
</evidence>
<evidence type="ECO:0000256" key="1">
    <source>
        <dbReference type="ARBA" id="ARBA00003041"/>
    </source>
</evidence>
<name>A0A7C1FS50_THERO</name>
<evidence type="ECO:0000256" key="6">
    <source>
        <dbReference type="ARBA" id="ARBA00022927"/>
    </source>
</evidence>
<dbReference type="GO" id="GO:0005829">
    <property type="term" value="C:cytosol"/>
    <property type="evidence" value="ECO:0007669"/>
    <property type="project" value="TreeGrafter"/>
</dbReference>
<evidence type="ECO:0000259" key="8">
    <source>
        <dbReference type="Pfam" id="PF02108"/>
    </source>
</evidence>
<dbReference type="Pfam" id="PF02108">
    <property type="entry name" value="FliH"/>
    <property type="match status" value="1"/>
</dbReference>
<evidence type="ECO:0000256" key="5">
    <source>
        <dbReference type="ARBA" id="ARBA00022795"/>
    </source>
</evidence>
<comment type="function">
    <text evidence="1">Needed for flagellar regrowth and assembly.</text>
</comment>
<accession>A0A7C1FS50</accession>
<keyword evidence="6" id="KW-0653">Protein transport</keyword>
<dbReference type="GO" id="GO:0015031">
    <property type="term" value="P:protein transport"/>
    <property type="evidence" value="ECO:0007669"/>
    <property type="project" value="UniProtKB-KW"/>
</dbReference>
<sequence>MASARVVKREAAAPVGSAVVVPQPSPHDRMVAVQLLAEAEERAAAIIAAAEAEAAAIVEAAQREVETLRQQLWEAALVEARAQVEQELAAEQRELLTRLRELLERAVLREEEVRQAYARLVVELAVLVAEAVLRREVARDEALLGRLVQVALEQAPSAPVTHLIVHPEDVERAREWVRLSWNGRPSVEVVGDPHVDRGSCVLGTPVGFVDARFSTQLAELRRALLEVADES</sequence>
<organism evidence="9">
    <name type="scientific">Thermomicrobium roseum</name>
    <dbReference type="NCBI Taxonomy" id="500"/>
    <lineage>
        <taxon>Bacteria</taxon>
        <taxon>Pseudomonadati</taxon>
        <taxon>Thermomicrobiota</taxon>
        <taxon>Thermomicrobia</taxon>
        <taxon>Thermomicrobiales</taxon>
        <taxon>Thermomicrobiaceae</taxon>
        <taxon>Thermomicrobium</taxon>
    </lineage>
</organism>
<feature type="domain" description="Flagellar assembly protein FliH/Type III secretion system HrpE" evidence="8">
    <location>
        <begin position="112"/>
        <end position="219"/>
    </location>
</feature>
<reference evidence="9" key="1">
    <citation type="journal article" date="2020" name="mSystems">
        <title>Genome- and Community-Level Interaction Insights into Carbon Utilization and Element Cycling Functions of Hydrothermarchaeota in Hydrothermal Sediment.</title>
        <authorList>
            <person name="Zhou Z."/>
            <person name="Liu Y."/>
            <person name="Xu W."/>
            <person name="Pan J."/>
            <person name="Luo Z.H."/>
            <person name="Li M."/>
        </authorList>
    </citation>
    <scope>NUCLEOTIDE SEQUENCE [LARGE SCALE GENOMIC DNA]</scope>
    <source>
        <strain evidence="9">SpSt-222</strain>
    </source>
</reference>
<proteinExistence type="inferred from homology"/>
<keyword evidence="5" id="KW-1005">Bacterial flagellum biogenesis</keyword>
<dbReference type="InterPro" id="IPR051472">
    <property type="entry name" value="T3SS_Stator/FliH"/>
</dbReference>
<evidence type="ECO:0000256" key="4">
    <source>
        <dbReference type="ARBA" id="ARBA00022448"/>
    </source>
</evidence>
<gene>
    <name evidence="9" type="ORF">ENP47_11330</name>
</gene>
<keyword evidence="4" id="KW-0813">Transport</keyword>
<dbReference type="PANTHER" id="PTHR34982:SF1">
    <property type="entry name" value="FLAGELLAR ASSEMBLY PROTEIN FLIH"/>
    <property type="match status" value="1"/>
</dbReference>
<protein>
    <recommendedName>
        <fullName evidence="3">Flagellar assembly protein FliH</fullName>
    </recommendedName>
</protein>
<dbReference type="EMBL" id="DSJL01000011">
    <property type="protein sequence ID" value="HEF66168.1"/>
    <property type="molecule type" value="Genomic_DNA"/>
</dbReference>
<evidence type="ECO:0000256" key="3">
    <source>
        <dbReference type="ARBA" id="ARBA00016507"/>
    </source>
</evidence>